<evidence type="ECO:0000313" key="10">
    <source>
        <dbReference type="EMBL" id="RWR83784.1"/>
    </source>
</evidence>
<dbReference type="PANTHER" id="PTHR22930">
    <property type="match status" value="1"/>
</dbReference>
<feature type="compositionally biased region" description="Low complexity" evidence="8">
    <location>
        <begin position="112"/>
        <end position="126"/>
    </location>
</feature>
<evidence type="ECO:0000259" key="9">
    <source>
        <dbReference type="Pfam" id="PF13359"/>
    </source>
</evidence>
<dbReference type="Pfam" id="PF13359">
    <property type="entry name" value="DDE_Tnp_4"/>
    <property type="match status" value="1"/>
</dbReference>
<dbReference type="OrthoDB" id="1681765at2759"/>
<evidence type="ECO:0000256" key="8">
    <source>
        <dbReference type="SAM" id="MobiDB-lite"/>
    </source>
</evidence>
<feature type="compositionally biased region" description="Basic and acidic residues" evidence="8">
    <location>
        <begin position="102"/>
        <end position="111"/>
    </location>
</feature>
<feature type="region of interest" description="Disordered" evidence="8">
    <location>
        <begin position="70"/>
        <end position="130"/>
    </location>
</feature>
<dbReference type="InterPro" id="IPR027806">
    <property type="entry name" value="HARBI1_dom"/>
</dbReference>
<dbReference type="GO" id="GO:0046872">
    <property type="term" value="F:metal ion binding"/>
    <property type="evidence" value="ECO:0007669"/>
    <property type="project" value="UniProtKB-KW"/>
</dbReference>
<accession>A0A443NZ10</accession>
<keyword evidence="4" id="KW-0540">Nuclease</keyword>
<sequence length="521" mass="59423">MKAMLNLSGFGWDEERKKVTAEAGVWDDYIVAHLGASIYRSRTMPDYYIMCEIFGDSIADGRDELVANDITQSPPSIHNDALDGHDPNDDNDATPNTEEVGDEHISTDRGRSAAPRGSSRQTTRRQSAGDAMVAVAQNMTDAIHIMAKNTSEERMKKVWEVILPLDLEPVMKSRAFQQLENEEKASQFLALDNEYRKLFIPTNFLNMFNAGVLGYYLGLLIAGHSCQRNHVMQSLFQHSGETISRYFNLTLDAIIKLAPYYVKQFEGECPPEIANNQLFYPSVKDCVGAIDGTHIPAWVRLEDQVRFRNRKGGLSQNVMAVVSFDMCFQYICAGWEGSASDSKILQHVVWRRAQNRLRVPTGKYFLVDAGYANTRGLLAPFRGVRYHLKEWSTAQAPKTEHELFNLRHAKLRNIVERTFAVLKQRFALLQTPPRYPIKTQVKIVVACCVVHNFIHRWNIDDELIREALNEMMEEADLNDEQNHDIEEDIVAGPSDADRQFMIDFRENLSKDMWEARGGRRP</sequence>
<dbReference type="EMBL" id="QPKB01000004">
    <property type="protein sequence ID" value="RWR83784.1"/>
    <property type="molecule type" value="Genomic_DNA"/>
</dbReference>
<dbReference type="GO" id="GO:0004518">
    <property type="term" value="F:nuclease activity"/>
    <property type="evidence" value="ECO:0007669"/>
    <property type="project" value="UniProtKB-KW"/>
</dbReference>
<evidence type="ECO:0000313" key="11">
    <source>
        <dbReference type="Proteomes" id="UP000283530"/>
    </source>
</evidence>
<evidence type="ECO:0000256" key="4">
    <source>
        <dbReference type="ARBA" id="ARBA00022722"/>
    </source>
</evidence>
<evidence type="ECO:0000256" key="1">
    <source>
        <dbReference type="ARBA" id="ARBA00001968"/>
    </source>
</evidence>
<evidence type="ECO:0000256" key="6">
    <source>
        <dbReference type="ARBA" id="ARBA00022801"/>
    </source>
</evidence>
<dbReference type="AlphaFoldDB" id="A0A443NZ10"/>
<comment type="similarity">
    <text evidence="3">Belongs to the HARBI1 family.</text>
</comment>
<comment type="subcellular location">
    <subcellularLocation>
        <location evidence="2">Nucleus</location>
    </subcellularLocation>
</comment>
<keyword evidence="7" id="KW-0539">Nucleus</keyword>
<evidence type="ECO:0000256" key="7">
    <source>
        <dbReference type="ARBA" id="ARBA00023242"/>
    </source>
</evidence>
<proteinExistence type="inferred from homology"/>
<name>A0A443NZ10_9MAGN</name>
<organism evidence="10 11">
    <name type="scientific">Cinnamomum micranthum f. kanehirae</name>
    <dbReference type="NCBI Taxonomy" id="337451"/>
    <lineage>
        <taxon>Eukaryota</taxon>
        <taxon>Viridiplantae</taxon>
        <taxon>Streptophyta</taxon>
        <taxon>Embryophyta</taxon>
        <taxon>Tracheophyta</taxon>
        <taxon>Spermatophyta</taxon>
        <taxon>Magnoliopsida</taxon>
        <taxon>Magnoliidae</taxon>
        <taxon>Laurales</taxon>
        <taxon>Lauraceae</taxon>
        <taxon>Cinnamomum</taxon>
    </lineage>
</organism>
<keyword evidence="11" id="KW-1185">Reference proteome</keyword>
<keyword evidence="6" id="KW-0378">Hydrolase</keyword>
<evidence type="ECO:0000256" key="5">
    <source>
        <dbReference type="ARBA" id="ARBA00022723"/>
    </source>
</evidence>
<dbReference type="GO" id="GO:0005634">
    <property type="term" value="C:nucleus"/>
    <property type="evidence" value="ECO:0007669"/>
    <property type="project" value="UniProtKB-SubCell"/>
</dbReference>
<dbReference type="GO" id="GO:0016787">
    <property type="term" value="F:hydrolase activity"/>
    <property type="evidence" value="ECO:0007669"/>
    <property type="project" value="UniProtKB-KW"/>
</dbReference>
<evidence type="ECO:0000256" key="2">
    <source>
        <dbReference type="ARBA" id="ARBA00004123"/>
    </source>
</evidence>
<dbReference type="PANTHER" id="PTHR22930:SF259">
    <property type="entry name" value="OS08G0106900 PROTEIN"/>
    <property type="match status" value="1"/>
</dbReference>
<evidence type="ECO:0000256" key="3">
    <source>
        <dbReference type="ARBA" id="ARBA00006958"/>
    </source>
</evidence>
<dbReference type="Proteomes" id="UP000283530">
    <property type="component" value="Unassembled WGS sequence"/>
</dbReference>
<feature type="domain" description="DDE Tnp4" evidence="9">
    <location>
        <begin position="290"/>
        <end position="452"/>
    </location>
</feature>
<reference evidence="10 11" key="1">
    <citation type="journal article" date="2019" name="Nat. Plants">
        <title>Stout camphor tree genome fills gaps in understanding of flowering plant genome evolution.</title>
        <authorList>
            <person name="Chaw S.M."/>
            <person name="Liu Y.C."/>
            <person name="Wu Y.W."/>
            <person name="Wang H.Y."/>
            <person name="Lin C.I."/>
            <person name="Wu C.S."/>
            <person name="Ke H.M."/>
            <person name="Chang L.Y."/>
            <person name="Hsu C.Y."/>
            <person name="Yang H.T."/>
            <person name="Sudianto E."/>
            <person name="Hsu M.H."/>
            <person name="Wu K.P."/>
            <person name="Wang L.N."/>
            <person name="Leebens-Mack J.H."/>
            <person name="Tsai I.J."/>
        </authorList>
    </citation>
    <scope>NUCLEOTIDE SEQUENCE [LARGE SCALE GENOMIC DNA]</scope>
    <source>
        <strain evidence="11">cv. Chaw 1501</strain>
        <tissue evidence="10">Young leaves</tissue>
    </source>
</reference>
<dbReference type="InterPro" id="IPR045249">
    <property type="entry name" value="HARBI1-like"/>
</dbReference>
<gene>
    <name evidence="10" type="ORF">CKAN_01255600</name>
</gene>
<keyword evidence="5" id="KW-0479">Metal-binding</keyword>
<protein>
    <submittedName>
        <fullName evidence="10">Putative nuclease HARBI1</fullName>
    </submittedName>
</protein>
<comment type="cofactor">
    <cofactor evidence="1">
        <name>a divalent metal cation</name>
        <dbReference type="ChEBI" id="CHEBI:60240"/>
    </cofactor>
</comment>
<comment type="caution">
    <text evidence="10">The sequence shown here is derived from an EMBL/GenBank/DDBJ whole genome shotgun (WGS) entry which is preliminary data.</text>
</comment>